<name>A0A2W5P206_9SPHN</name>
<dbReference type="Proteomes" id="UP000249229">
    <property type="component" value="Unassembled WGS sequence"/>
</dbReference>
<gene>
    <name evidence="2" type="ORF">DI544_09905</name>
</gene>
<feature type="domain" description="Amidase" evidence="1">
    <location>
        <begin position="27"/>
        <end position="432"/>
    </location>
</feature>
<dbReference type="EMBL" id="QFQI01000007">
    <property type="protein sequence ID" value="PZQ59832.1"/>
    <property type="molecule type" value="Genomic_DNA"/>
</dbReference>
<dbReference type="AlphaFoldDB" id="A0A2W5P206"/>
<evidence type="ECO:0000313" key="2">
    <source>
        <dbReference type="EMBL" id="PZQ59832.1"/>
    </source>
</evidence>
<dbReference type="Pfam" id="PF01425">
    <property type="entry name" value="Amidase"/>
    <property type="match status" value="1"/>
</dbReference>
<dbReference type="InterPro" id="IPR020556">
    <property type="entry name" value="Amidase_CS"/>
</dbReference>
<sequence>MTDAIPDDIRSFLADAAAGRTGSAAAVAGCLARIAALDRHGVALAAMLRVLPDAPAIADERDRARHGGATPGALHGVPIVVKDNIDVAGTPTTSGCRALAGALPWRTAPAVSALLAAGAVIVGKTNLSEFSFEIRSRSSLVGDTRNPFAPAVTSGGSSGGTAVAVAAGFALAGLGTDTGGSIRVPAAYNGLVGLRPTWGSIVTKGVAPLAPSTDTVGTITRGVDDAATMFGILTARAVPEIRTVAGMRVGILRQLPAPVPDGIDRAVAALRAAGVAVEDAPDLPAGVIPGGDHIVDEEFGPAFDRYLRAAFRPGTAPASLDELIAGGRFLPDYDAVLRARAAPRVAGVRAAILERHAALRAALRALVAKGGYDALLYPPSAVLPQSLDNPRGGWAPELAACSGWPALVLPVGRTAHGMPLSVELLTPAQAEPVLFALARSIEARTGPRPVPDL</sequence>
<dbReference type="InterPro" id="IPR036928">
    <property type="entry name" value="AS_sf"/>
</dbReference>
<dbReference type="PANTHER" id="PTHR42678:SF34">
    <property type="entry name" value="OS04G0183300 PROTEIN"/>
    <property type="match status" value="1"/>
</dbReference>
<evidence type="ECO:0000259" key="1">
    <source>
        <dbReference type="Pfam" id="PF01425"/>
    </source>
</evidence>
<dbReference type="Gene3D" id="3.90.1300.10">
    <property type="entry name" value="Amidase signature (AS) domain"/>
    <property type="match status" value="1"/>
</dbReference>
<accession>A0A2W5P206</accession>
<comment type="caution">
    <text evidence="2">The sequence shown here is derived from an EMBL/GenBank/DDBJ whole genome shotgun (WGS) entry which is preliminary data.</text>
</comment>
<proteinExistence type="predicted"/>
<dbReference type="InterPro" id="IPR023631">
    <property type="entry name" value="Amidase_dom"/>
</dbReference>
<dbReference type="PROSITE" id="PS00571">
    <property type="entry name" value="AMIDASES"/>
    <property type="match status" value="1"/>
</dbReference>
<dbReference type="SUPFAM" id="SSF75304">
    <property type="entry name" value="Amidase signature (AS) enzymes"/>
    <property type="match status" value="1"/>
</dbReference>
<organism evidence="2 3">
    <name type="scientific">Sphingomonas taxi</name>
    <dbReference type="NCBI Taxonomy" id="1549858"/>
    <lineage>
        <taxon>Bacteria</taxon>
        <taxon>Pseudomonadati</taxon>
        <taxon>Pseudomonadota</taxon>
        <taxon>Alphaproteobacteria</taxon>
        <taxon>Sphingomonadales</taxon>
        <taxon>Sphingomonadaceae</taxon>
        <taxon>Sphingomonas</taxon>
    </lineage>
</organism>
<dbReference type="PANTHER" id="PTHR42678">
    <property type="entry name" value="AMIDASE"/>
    <property type="match status" value="1"/>
</dbReference>
<reference evidence="2 3" key="1">
    <citation type="submission" date="2017-08" db="EMBL/GenBank/DDBJ databases">
        <title>Infants hospitalized years apart are colonized by the same room-sourced microbial strains.</title>
        <authorList>
            <person name="Brooks B."/>
            <person name="Olm M.R."/>
            <person name="Firek B.A."/>
            <person name="Baker R."/>
            <person name="Thomas B.C."/>
            <person name="Morowitz M.J."/>
            <person name="Banfield J.F."/>
        </authorList>
    </citation>
    <scope>NUCLEOTIDE SEQUENCE [LARGE SCALE GENOMIC DNA]</scope>
    <source>
        <strain evidence="2">S2_005_001_R1_22</strain>
    </source>
</reference>
<evidence type="ECO:0000313" key="3">
    <source>
        <dbReference type="Proteomes" id="UP000249229"/>
    </source>
</evidence>
<protein>
    <submittedName>
        <fullName evidence="2">Amidase</fullName>
    </submittedName>
</protein>